<accession>F4RJ58</accession>
<dbReference type="KEGG" id="mlr:MELLADRAFT_124180"/>
<proteinExistence type="predicted"/>
<dbReference type="EMBL" id="GL883103">
    <property type="protein sequence ID" value="EGG07710.1"/>
    <property type="molecule type" value="Genomic_DNA"/>
</dbReference>
<keyword evidence="1" id="KW-0732">Signal</keyword>
<dbReference type="RefSeq" id="XP_007409042.1">
    <property type="nucleotide sequence ID" value="XM_007408980.1"/>
</dbReference>
<dbReference type="InParanoid" id="F4RJ58"/>
<keyword evidence="3" id="KW-1185">Reference proteome</keyword>
<reference evidence="3" key="1">
    <citation type="journal article" date="2011" name="Proc. Natl. Acad. Sci. U.S.A.">
        <title>Obligate biotrophy features unraveled by the genomic analysis of rust fungi.</title>
        <authorList>
            <person name="Duplessis S."/>
            <person name="Cuomo C.A."/>
            <person name="Lin Y.-C."/>
            <person name="Aerts A."/>
            <person name="Tisserant E."/>
            <person name="Veneault-Fourrey C."/>
            <person name="Joly D.L."/>
            <person name="Hacquard S."/>
            <person name="Amselem J."/>
            <person name="Cantarel B.L."/>
            <person name="Chiu R."/>
            <person name="Coutinho P.M."/>
            <person name="Feau N."/>
            <person name="Field M."/>
            <person name="Frey P."/>
            <person name="Gelhaye E."/>
            <person name="Goldberg J."/>
            <person name="Grabherr M.G."/>
            <person name="Kodira C.D."/>
            <person name="Kohler A."/>
            <person name="Kuees U."/>
            <person name="Lindquist E.A."/>
            <person name="Lucas S.M."/>
            <person name="Mago R."/>
            <person name="Mauceli E."/>
            <person name="Morin E."/>
            <person name="Murat C."/>
            <person name="Pangilinan J.L."/>
            <person name="Park R."/>
            <person name="Pearson M."/>
            <person name="Quesneville H."/>
            <person name="Rouhier N."/>
            <person name="Sakthikumar S."/>
            <person name="Salamov A.A."/>
            <person name="Schmutz J."/>
            <person name="Selles B."/>
            <person name="Shapiro H."/>
            <person name="Tanguay P."/>
            <person name="Tuskan G.A."/>
            <person name="Henrissat B."/>
            <person name="Van de Peer Y."/>
            <person name="Rouze P."/>
            <person name="Ellis J.G."/>
            <person name="Dodds P.N."/>
            <person name="Schein J.E."/>
            <person name="Zhong S."/>
            <person name="Hamelin R.C."/>
            <person name="Grigoriev I.V."/>
            <person name="Szabo L.J."/>
            <person name="Martin F."/>
        </authorList>
    </citation>
    <scope>NUCLEOTIDE SEQUENCE [LARGE SCALE GENOMIC DNA]</scope>
    <source>
        <strain evidence="3">98AG31 / pathotype 3-4-7</strain>
    </source>
</reference>
<dbReference type="Proteomes" id="UP000001072">
    <property type="component" value="Unassembled WGS sequence"/>
</dbReference>
<name>F4RJ58_MELLP</name>
<evidence type="ECO:0000313" key="2">
    <source>
        <dbReference type="EMBL" id="EGG07710.1"/>
    </source>
</evidence>
<evidence type="ECO:0000256" key="1">
    <source>
        <dbReference type="SAM" id="SignalP"/>
    </source>
</evidence>
<dbReference type="AlphaFoldDB" id="F4RJ58"/>
<protein>
    <submittedName>
        <fullName evidence="2">Secreted protein</fullName>
    </submittedName>
</protein>
<feature type="signal peptide" evidence="1">
    <location>
        <begin position="1"/>
        <end position="22"/>
    </location>
</feature>
<sequence>MLHVLPKISLLLLSLLIYELDGREAVSNTKYACNAGYAIDTDKHPVCKVGYPQTKKYKCSPESCKGDDGDRAPFVRMDSCQLITSNGGTDGGDLEEDCLQYDFDEAQRNFNCGTSDLTSYACYESPFSIKPIVCTDCKIMK</sequence>
<feature type="chain" id="PRO_5003321635" evidence="1">
    <location>
        <begin position="23"/>
        <end position="141"/>
    </location>
</feature>
<gene>
    <name evidence="2" type="ORF">MELLADRAFT_124180</name>
</gene>
<evidence type="ECO:0000313" key="3">
    <source>
        <dbReference type="Proteomes" id="UP000001072"/>
    </source>
</evidence>
<dbReference type="GeneID" id="18926663"/>
<dbReference type="VEuPathDB" id="FungiDB:MELLADRAFT_124180"/>
<dbReference type="HOGENOM" id="CLU_150810_0_0_1"/>
<organism evidence="3">
    <name type="scientific">Melampsora larici-populina (strain 98AG31 / pathotype 3-4-7)</name>
    <name type="common">Poplar leaf rust fungus</name>
    <dbReference type="NCBI Taxonomy" id="747676"/>
    <lineage>
        <taxon>Eukaryota</taxon>
        <taxon>Fungi</taxon>
        <taxon>Dikarya</taxon>
        <taxon>Basidiomycota</taxon>
        <taxon>Pucciniomycotina</taxon>
        <taxon>Pucciniomycetes</taxon>
        <taxon>Pucciniales</taxon>
        <taxon>Melampsoraceae</taxon>
        <taxon>Melampsora</taxon>
    </lineage>
</organism>